<evidence type="ECO:0008006" key="3">
    <source>
        <dbReference type="Google" id="ProtNLM"/>
    </source>
</evidence>
<gene>
    <name evidence="2" type="ORF">ALOHA_HF4000ANIW141I9ctg1g4</name>
</gene>
<dbReference type="SUPFAM" id="SSF55144">
    <property type="entry name" value="LigT-like"/>
    <property type="match status" value="1"/>
</dbReference>
<organism evidence="2">
    <name type="scientific">uncultured marine microorganism HF4000_ANIW141I9</name>
    <dbReference type="NCBI Taxonomy" id="455537"/>
    <lineage>
        <taxon>unclassified sequences</taxon>
        <taxon>environmental samples</taxon>
    </lineage>
</organism>
<evidence type="ECO:0000313" key="2">
    <source>
        <dbReference type="EMBL" id="ABZ07803.1"/>
    </source>
</evidence>
<dbReference type="PANTHER" id="PTHR35561:SF1">
    <property type="entry name" value="RNA 2',3'-CYCLIC PHOSPHODIESTERASE"/>
    <property type="match status" value="1"/>
</dbReference>
<dbReference type="NCBIfam" id="TIGR02258">
    <property type="entry name" value="2_5_ligase"/>
    <property type="match status" value="1"/>
</dbReference>
<dbReference type="EMBL" id="EU016610">
    <property type="protein sequence ID" value="ABZ07803.1"/>
    <property type="molecule type" value="Genomic_DNA"/>
</dbReference>
<dbReference type="AlphaFoldDB" id="B3T5E4"/>
<proteinExistence type="predicted"/>
<reference evidence="2" key="1">
    <citation type="journal article" date="2008" name="ISME J.">
        <title>Genomic patterns of recombination, clonal divergence and environment in marine microbial populations.</title>
        <authorList>
            <person name="Konstantinidis K.T."/>
            <person name="Delong E.F."/>
        </authorList>
    </citation>
    <scope>NUCLEOTIDE SEQUENCE</scope>
</reference>
<dbReference type="InterPro" id="IPR009097">
    <property type="entry name" value="Cyclic_Pdiesterase"/>
</dbReference>
<keyword evidence="1" id="KW-0378">Hydrolase</keyword>
<dbReference type="InterPro" id="IPR004175">
    <property type="entry name" value="RNA_CPDase"/>
</dbReference>
<dbReference type="GO" id="GO:0008664">
    <property type="term" value="F:RNA 2',3'-cyclic 3'-phosphodiesterase activity"/>
    <property type="evidence" value="ECO:0007669"/>
    <property type="project" value="InterPro"/>
</dbReference>
<protein>
    <recommendedName>
        <fullName evidence="3">2'-5' RNA ligase superfamily protein</fullName>
    </recommendedName>
</protein>
<dbReference type="PANTHER" id="PTHR35561">
    <property type="entry name" value="RNA 2',3'-CYCLIC PHOSPHODIESTERASE"/>
    <property type="match status" value="1"/>
</dbReference>
<dbReference type="GO" id="GO:0004113">
    <property type="term" value="F:2',3'-cyclic-nucleotide 3'-phosphodiesterase activity"/>
    <property type="evidence" value="ECO:0007669"/>
    <property type="project" value="InterPro"/>
</dbReference>
<sequence>MRSDNIHVTLKFIGDTPEDDVDQIGHTIKDIIGSTQSLKFKISGTGCFPKKERPRILWLGINGDLLPLQTLVTKINEALDLLGYPKEEKNYTPHLSLARIKYPQKHTPDISSFLNAEYEPIQLQINKIHFMRSELFFKGSVYTILDTYFLT</sequence>
<accession>B3T5E4</accession>
<dbReference type="Pfam" id="PF13563">
    <property type="entry name" value="2_5_RNA_ligase2"/>
    <property type="match status" value="1"/>
</dbReference>
<name>B3T5E4_9ZZZZ</name>
<dbReference type="Gene3D" id="3.90.1140.10">
    <property type="entry name" value="Cyclic phosphodiesterase"/>
    <property type="match status" value="1"/>
</dbReference>
<evidence type="ECO:0000256" key="1">
    <source>
        <dbReference type="ARBA" id="ARBA00022801"/>
    </source>
</evidence>